<accession>A0A1H3NHD8</accession>
<keyword evidence="1" id="KW-1133">Transmembrane helix</keyword>
<feature type="transmembrane region" description="Helical" evidence="1">
    <location>
        <begin position="43"/>
        <end position="64"/>
    </location>
</feature>
<dbReference type="STRING" id="321339.SAMN05444340_12427"/>
<proteinExistence type="predicted"/>
<keyword evidence="1" id="KW-0812">Transmembrane</keyword>
<keyword evidence="1" id="KW-0472">Membrane</keyword>
<evidence type="ECO:0000256" key="1">
    <source>
        <dbReference type="SAM" id="Phobius"/>
    </source>
</evidence>
<keyword evidence="3" id="KW-1185">Reference proteome</keyword>
<sequence length="89" mass="9287">MSETDKSTEQLPELGMQGFEMVTEDQLPDPTPAAGEGTFVDSVLALAGDAYGLALAVTGIWFAASLLTGRPQWTAAAAFAALIFVGSFF</sequence>
<organism evidence="2 3">
    <name type="scientific">Citreimonas salinaria</name>
    <dbReference type="NCBI Taxonomy" id="321339"/>
    <lineage>
        <taxon>Bacteria</taxon>
        <taxon>Pseudomonadati</taxon>
        <taxon>Pseudomonadota</taxon>
        <taxon>Alphaproteobacteria</taxon>
        <taxon>Rhodobacterales</taxon>
        <taxon>Roseobacteraceae</taxon>
        <taxon>Citreimonas</taxon>
    </lineage>
</organism>
<protein>
    <submittedName>
        <fullName evidence="2">Uncharacterized protein</fullName>
    </submittedName>
</protein>
<reference evidence="2 3" key="1">
    <citation type="submission" date="2016-10" db="EMBL/GenBank/DDBJ databases">
        <authorList>
            <person name="de Groot N.N."/>
        </authorList>
    </citation>
    <scope>NUCLEOTIDE SEQUENCE [LARGE SCALE GENOMIC DNA]</scope>
    <source>
        <strain evidence="2 3">DSM 26880</strain>
    </source>
</reference>
<gene>
    <name evidence="2" type="ORF">SAMN05444340_12427</name>
</gene>
<feature type="transmembrane region" description="Helical" evidence="1">
    <location>
        <begin position="70"/>
        <end position="88"/>
    </location>
</feature>
<evidence type="ECO:0000313" key="2">
    <source>
        <dbReference type="EMBL" id="SDY88336.1"/>
    </source>
</evidence>
<dbReference type="AlphaFoldDB" id="A0A1H3NHD8"/>
<name>A0A1H3NHD8_9RHOB</name>
<evidence type="ECO:0000313" key="3">
    <source>
        <dbReference type="Proteomes" id="UP000199286"/>
    </source>
</evidence>
<dbReference type="RefSeq" id="WP_089886066.1">
    <property type="nucleotide sequence ID" value="NZ_FNPF01000024.1"/>
</dbReference>
<dbReference type="EMBL" id="FNPF01000024">
    <property type="protein sequence ID" value="SDY88336.1"/>
    <property type="molecule type" value="Genomic_DNA"/>
</dbReference>
<dbReference type="Proteomes" id="UP000199286">
    <property type="component" value="Unassembled WGS sequence"/>
</dbReference>